<evidence type="ECO:0000313" key="2">
    <source>
        <dbReference type="Proteomes" id="UP001447188"/>
    </source>
</evidence>
<evidence type="ECO:0000313" key="1">
    <source>
        <dbReference type="EMBL" id="KAL0634972.1"/>
    </source>
</evidence>
<dbReference type="EMBL" id="JBBBZM010000080">
    <property type="protein sequence ID" value="KAL0634972.1"/>
    <property type="molecule type" value="Genomic_DNA"/>
</dbReference>
<accession>A0ABR3GG78</accession>
<dbReference type="Proteomes" id="UP001447188">
    <property type="component" value="Unassembled WGS sequence"/>
</dbReference>
<keyword evidence="2" id="KW-1185">Reference proteome</keyword>
<sequence>MRLAHDHDHQFGDWGYATMPSRVCPINFTFMEWIYVIDLELNVFRISTYDNDTPLEPGRYRTQYFRLDNIPRDLFEPEAVAATGLTYLIMSGIVAAEHSVDCLSEIPAPDPVLLELYQSFSPAPTPSFALPSGDRKSHWCKLQLGLLGEFVKYFVYSFRDSCPWGGKGGTEMLPGTTKLANITGT</sequence>
<protein>
    <submittedName>
        <fullName evidence="1">Uncharacterized protein</fullName>
    </submittedName>
</protein>
<comment type="caution">
    <text evidence="1">The sequence shown here is derived from an EMBL/GenBank/DDBJ whole genome shotgun (WGS) entry which is preliminary data.</text>
</comment>
<gene>
    <name evidence="1" type="ORF">Q9L58_006090</name>
</gene>
<name>A0ABR3GG78_9PEZI</name>
<organism evidence="1 2">
    <name type="scientific">Discina gigas</name>
    <dbReference type="NCBI Taxonomy" id="1032678"/>
    <lineage>
        <taxon>Eukaryota</taxon>
        <taxon>Fungi</taxon>
        <taxon>Dikarya</taxon>
        <taxon>Ascomycota</taxon>
        <taxon>Pezizomycotina</taxon>
        <taxon>Pezizomycetes</taxon>
        <taxon>Pezizales</taxon>
        <taxon>Discinaceae</taxon>
        <taxon>Discina</taxon>
    </lineage>
</organism>
<proteinExistence type="predicted"/>
<reference evidence="1 2" key="1">
    <citation type="submission" date="2024-02" db="EMBL/GenBank/DDBJ databases">
        <title>Discinaceae phylogenomics.</title>
        <authorList>
            <person name="Dirks A.C."/>
            <person name="James T.Y."/>
        </authorList>
    </citation>
    <scope>NUCLEOTIDE SEQUENCE [LARGE SCALE GENOMIC DNA]</scope>
    <source>
        <strain evidence="1 2">ACD0624</strain>
    </source>
</reference>